<proteinExistence type="inferred from homology"/>
<evidence type="ECO:0000256" key="1">
    <source>
        <dbReference type="ARBA" id="ARBA00011073"/>
    </source>
</evidence>
<feature type="transmembrane region" description="Helical" evidence="6">
    <location>
        <begin position="21"/>
        <end position="42"/>
    </location>
</feature>
<dbReference type="AlphaFoldDB" id="A0A1F7I8X6"/>
<keyword evidence="6" id="KW-0812">Transmembrane</keyword>
<comment type="caution">
    <text evidence="8">The sequence shown here is derived from an EMBL/GenBank/DDBJ whole genome shotgun (WGS) entry which is preliminary data.</text>
</comment>
<dbReference type="PROSITE" id="PS00138">
    <property type="entry name" value="SUBTILASE_SER"/>
    <property type="match status" value="1"/>
</dbReference>
<evidence type="ECO:0000313" key="9">
    <source>
        <dbReference type="Proteomes" id="UP000177698"/>
    </source>
</evidence>
<comment type="similarity">
    <text evidence="1 5">Belongs to the peptidase S8 family.</text>
</comment>
<dbReference type="Gene3D" id="3.40.50.200">
    <property type="entry name" value="Peptidase S8/S53 domain"/>
    <property type="match status" value="1"/>
</dbReference>
<dbReference type="GO" id="GO:0000272">
    <property type="term" value="P:polysaccharide catabolic process"/>
    <property type="evidence" value="ECO:0007669"/>
    <property type="project" value="InterPro"/>
</dbReference>
<dbReference type="InterPro" id="IPR000209">
    <property type="entry name" value="Peptidase_S8/S53_dom"/>
</dbReference>
<dbReference type="InterPro" id="IPR022398">
    <property type="entry name" value="Peptidase_S8_His-AS"/>
</dbReference>
<dbReference type="PRINTS" id="PR00723">
    <property type="entry name" value="SUBTILISIN"/>
</dbReference>
<dbReference type="InterPro" id="IPR036852">
    <property type="entry name" value="Peptidase_S8/S53_dom_sf"/>
</dbReference>
<dbReference type="SUPFAM" id="SSF63446">
    <property type="entry name" value="Type I dockerin domain"/>
    <property type="match status" value="1"/>
</dbReference>
<dbReference type="Pfam" id="PF00082">
    <property type="entry name" value="Peptidase_S8"/>
    <property type="match status" value="1"/>
</dbReference>
<evidence type="ECO:0000256" key="4">
    <source>
        <dbReference type="ARBA" id="ARBA00022825"/>
    </source>
</evidence>
<dbReference type="Gene3D" id="1.10.1330.10">
    <property type="entry name" value="Dockerin domain"/>
    <property type="match status" value="1"/>
</dbReference>
<organism evidence="8 9">
    <name type="scientific">Candidatus Roizmanbacteria bacterium RIFCSPLOWO2_01_FULL_37_12</name>
    <dbReference type="NCBI Taxonomy" id="1802056"/>
    <lineage>
        <taxon>Bacteria</taxon>
        <taxon>Candidatus Roizmaniibacteriota</taxon>
    </lineage>
</organism>
<keyword evidence="6" id="KW-1133">Transmembrane helix</keyword>
<name>A0A1F7I8X6_9BACT</name>
<dbReference type="InterPro" id="IPR036439">
    <property type="entry name" value="Dockerin_dom_sf"/>
</dbReference>
<dbReference type="PANTHER" id="PTHR43806:SF11">
    <property type="entry name" value="CEREVISIN-RELATED"/>
    <property type="match status" value="1"/>
</dbReference>
<feature type="domain" description="Peptidase S8/S53" evidence="7">
    <location>
        <begin position="298"/>
        <end position="569"/>
    </location>
</feature>
<accession>A0A1F7I8X6</accession>
<dbReference type="InterPro" id="IPR015500">
    <property type="entry name" value="Peptidase_S8_subtilisin-rel"/>
</dbReference>
<dbReference type="InterPro" id="IPR023828">
    <property type="entry name" value="Peptidase_S8_Ser-AS"/>
</dbReference>
<feature type="active site" description="Charge relay system" evidence="5">
    <location>
        <position position="305"/>
    </location>
</feature>
<dbReference type="SUPFAM" id="SSF52743">
    <property type="entry name" value="Subtilisin-like"/>
    <property type="match status" value="1"/>
</dbReference>
<evidence type="ECO:0000256" key="6">
    <source>
        <dbReference type="SAM" id="Phobius"/>
    </source>
</evidence>
<dbReference type="Proteomes" id="UP000177698">
    <property type="component" value="Unassembled WGS sequence"/>
</dbReference>
<keyword evidence="4 5" id="KW-0720">Serine protease</keyword>
<dbReference type="PANTHER" id="PTHR43806">
    <property type="entry name" value="PEPTIDASE S8"/>
    <property type="match status" value="1"/>
</dbReference>
<dbReference type="GO" id="GO:0006508">
    <property type="term" value="P:proteolysis"/>
    <property type="evidence" value="ECO:0007669"/>
    <property type="project" value="UniProtKB-KW"/>
</dbReference>
<dbReference type="STRING" id="1802056.A2954_01490"/>
<dbReference type="GO" id="GO:0004252">
    <property type="term" value="F:serine-type endopeptidase activity"/>
    <property type="evidence" value="ECO:0007669"/>
    <property type="project" value="UniProtKB-UniRule"/>
</dbReference>
<evidence type="ECO:0000259" key="7">
    <source>
        <dbReference type="Pfam" id="PF00082"/>
    </source>
</evidence>
<dbReference type="EMBL" id="MGAG01000036">
    <property type="protein sequence ID" value="OGK39821.1"/>
    <property type="molecule type" value="Genomic_DNA"/>
</dbReference>
<sequence>MNNSYFQKLRFALVNLKFLKLAFTLFFLLAVISLTFLGKLSFATAKTQTSAPDGAFYYYYFNDRVPLTVSLKWVAVKFASDKAEEQTAALQNFDNLVEANDKAREIPHPKLILLPLKAGLTIQSLKDGIDSLRKDHSHFLWANPVFQSGNSEELVITDEFIASFPPEKTRVEIDSINSSHKVELVEPISGQVNTFVLRVSPAVETDSLSMANLFQESGAAKYAAPNFLHIIKPDPANTQTNQSQTSQEATALAATNDPNYNLQWYLNNTKQFGTFMKADADIDAPEAWSLPGGSGNSSIYIAVIDYGVDLFHEDIVLAEKIINPFDATGQGSGGAPSGANPGNGHGTNVAGIAAASTNNSIGIAGVCPNCRIMPVRIMYVTDDGSTIFDEQWAASGIDWAVMNQASVINLSWRSTNWTTVITTAINKAMTYGRNGKGIAVVAASGNDNTNQINYPAILNGVISVGALNMCDQRKRPLDDDCNAHQVDWGSTYGLTLDISAPGIQLFSTDTMGSLGYSVDNYFDFWGTSGATPIVSGVAGLILSVNPNLTQSEVKTMLKKTADDIRDETNLTEFYSAGWDKYTGSGRVNAYKAVRCALNDCWGDANQDSKVDGLDYLIWLKHYNQTVTGGRTVGDFDNNGIVDGRDYVIWRDNYDS</sequence>
<dbReference type="PROSITE" id="PS51892">
    <property type="entry name" value="SUBTILASE"/>
    <property type="match status" value="1"/>
</dbReference>
<dbReference type="PROSITE" id="PS00137">
    <property type="entry name" value="SUBTILASE_HIS"/>
    <property type="match status" value="1"/>
</dbReference>
<evidence type="ECO:0000256" key="5">
    <source>
        <dbReference type="PROSITE-ProRule" id="PRU01240"/>
    </source>
</evidence>
<dbReference type="InterPro" id="IPR050131">
    <property type="entry name" value="Peptidase_S8_subtilisin-like"/>
</dbReference>
<feature type="active site" description="Charge relay system" evidence="5">
    <location>
        <position position="345"/>
    </location>
</feature>
<keyword evidence="3 5" id="KW-0378">Hydrolase</keyword>
<evidence type="ECO:0000256" key="2">
    <source>
        <dbReference type="ARBA" id="ARBA00022670"/>
    </source>
</evidence>
<feature type="active site" description="Charge relay system" evidence="5">
    <location>
        <position position="528"/>
    </location>
</feature>
<keyword evidence="2 5" id="KW-0645">Protease</keyword>
<gene>
    <name evidence="8" type="ORF">A2954_01490</name>
</gene>
<keyword evidence="6" id="KW-0472">Membrane</keyword>
<evidence type="ECO:0000313" key="8">
    <source>
        <dbReference type="EMBL" id="OGK39821.1"/>
    </source>
</evidence>
<evidence type="ECO:0000256" key="3">
    <source>
        <dbReference type="ARBA" id="ARBA00022801"/>
    </source>
</evidence>
<reference evidence="8 9" key="1">
    <citation type="journal article" date="2016" name="Nat. Commun.">
        <title>Thousands of microbial genomes shed light on interconnected biogeochemical processes in an aquifer system.</title>
        <authorList>
            <person name="Anantharaman K."/>
            <person name="Brown C.T."/>
            <person name="Hug L.A."/>
            <person name="Sharon I."/>
            <person name="Castelle C.J."/>
            <person name="Probst A.J."/>
            <person name="Thomas B.C."/>
            <person name="Singh A."/>
            <person name="Wilkins M.J."/>
            <person name="Karaoz U."/>
            <person name="Brodie E.L."/>
            <person name="Williams K.H."/>
            <person name="Hubbard S.S."/>
            <person name="Banfield J.F."/>
        </authorList>
    </citation>
    <scope>NUCLEOTIDE SEQUENCE [LARGE SCALE GENOMIC DNA]</scope>
</reference>
<protein>
    <recommendedName>
        <fullName evidence="7">Peptidase S8/S53 domain-containing protein</fullName>
    </recommendedName>
</protein>